<dbReference type="PROSITE" id="PS50837">
    <property type="entry name" value="NACHT"/>
    <property type="match status" value="1"/>
</dbReference>
<dbReference type="InterPro" id="IPR050663">
    <property type="entry name" value="Ankyrin-SOCS_Box"/>
</dbReference>
<organism evidence="5 6">
    <name type="scientific">Aedes albopictus</name>
    <name type="common">Asian tiger mosquito</name>
    <name type="synonym">Stegomyia albopicta</name>
    <dbReference type="NCBI Taxonomy" id="7160"/>
    <lineage>
        <taxon>Eukaryota</taxon>
        <taxon>Metazoa</taxon>
        <taxon>Ecdysozoa</taxon>
        <taxon>Arthropoda</taxon>
        <taxon>Hexapoda</taxon>
        <taxon>Insecta</taxon>
        <taxon>Pterygota</taxon>
        <taxon>Neoptera</taxon>
        <taxon>Endopterygota</taxon>
        <taxon>Diptera</taxon>
        <taxon>Nematocera</taxon>
        <taxon>Culicoidea</taxon>
        <taxon>Culicidae</taxon>
        <taxon>Culicinae</taxon>
        <taxon>Aedini</taxon>
        <taxon>Aedes</taxon>
        <taxon>Stegomyia</taxon>
    </lineage>
</organism>
<evidence type="ECO:0000313" key="6">
    <source>
        <dbReference type="Proteomes" id="UP000069940"/>
    </source>
</evidence>
<name>A0ABM1ZKX4_AEDAL</name>
<evidence type="ECO:0000256" key="3">
    <source>
        <dbReference type="PROSITE-ProRule" id="PRU00023"/>
    </source>
</evidence>
<proteinExistence type="predicted"/>
<feature type="repeat" description="ANK" evidence="3">
    <location>
        <begin position="1269"/>
        <end position="1301"/>
    </location>
</feature>
<feature type="repeat" description="ANK" evidence="3">
    <location>
        <begin position="1335"/>
        <end position="1367"/>
    </location>
</feature>
<protein>
    <recommendedName>
        <fullName evidence="4">NACHT domain-containing protein</fullName>
    </recommendedName>
</protein>
<dbReference type="SUPFAM" id="SSF52540">
    <property type="entry name" value="P-loop containing nucleoside triphosphate hydrolases"/>
    <property type="match status" value="1"/>
</dbReference>
<dbReference type="Gene3D" id="3.40.50.300">
    <property type="entry name" value="P-loop containing nucleotide triphosphate hydrolases"/>
    <property type="match status" value="1"/>
</dbReference>
<feature type="repeat" description="ANK" evidence="3">
    <location>
        <begin position="1236"/>
        <end position="1268"/>
    </location>
</feature>
<feature type="repeat" description="ANK" evidence="3">
    <location>
        <begin position="1137"/>
        <end position="1169"/>
    </location>
</feature>
<feature type="repeat" description="ANK" evidence="3">
    <location>
        <begin position="1203"/>
        <end position="1235"/>
    </location>
</feature>
<feature type="repeat" description="ANK" evidence="3">
    <location>
        <begin position="1368"/>
        <end position="1400"/>
    </location>
</feature>
<keyword evidence="2 3" id="KW-0040">ANK repeat</keyword>
<dbReference type="GeneID" id="134285000"/>
<accession>A0ABM1ZKX4</accession>
<dbReference type="PROSITE" id="PS50297">
    <property type="entry name" value="ANK_REP_REGION"/>
    <property type="match status" value="12"/>
</dbReference>
<dbReference type="PROSITE" id="PS50088">
    <property type="entry name" value="ANK_REPEAT"/>
    <property type="match status" value="12"/>
</dbReference>
<dbReference type="InterPro" id="IPR036770">
    <property type="entry name" value="Ankyrin_rpt-contain_sf"/>
</dbReference>
<feature type="repeat" description="ANK" evidence="3">
    <location>
        <begin position="1170"/>
        <end position="1202"/>
    </location>
</feature>
<reference evidence="5" key="2">
    <citation type="submission" date="2025-05" db="UniProtKB">
        <authorList>
            <consortium name="EnsemblMetazoa"/>
        </authorList>
    </citation>
    <scope>IDENTIFICATION</scope>
    <source>
        <strain evidence="5">Foshan</strain>
    </source>
</reference>
<keyword evidence="6" id="KW-1185">Reference proteome</keyword>
<sequence>MAFPRYVIDPETTRLVTYESNIKSGTHGEVYQKQLAQVLLLRLTRKGKNFQLAYEMTSAEKFDDVVLYDEAAKQWIFLQSKHAHGKDSKIDINGLLPKSNWDKGDFSLYKYFHSYMIVRNRFKGNKNFILFTNKKLDEKLKSAGAFMSIEDRDIENYLRFTSEGATHKLLTPTESTIQTIMKYTNKDFFTLKDAIKALFTEGTITKELLKYKDYLNDILKQSGNYQIRFKDTFNDSLIFIAKLYKALQSELADSKPINKPQELVIEEEAYESPSYPSMEGRDFEHLIDAIKDLFRSGIASDYLKKYGHLLALILTTTANGQLAFKDTFNSDIICKAELYRILKAELSDMDKDKVTTDQKLFIGPDSPNKHNPMLLYAEASDVRQFFMLLTLSVHQPYELEPIIVEELHSWMRKWLRPDVLGKLTEDDDKNAVKCLDDYFDATLKCAEGNSKKYLTKDFVTEYFDKFMYKIVELYPVLNETNQLYINRVLVFEKEDIDAQKIWQDAQFDENMEFELDRSSGRVILPTARNRRDMGEKLSYSGETYEEMTDSQFAANLRTRFSRYQCLVLTADPGLGKTALLQYVALEHQSLTSGAVFLFYLTLIQNSRDVFDNASSLDILKSALSQKNVELLQNVLQNNSDNQITMLFDGYDEIHKTNKHKVNKLFKLLLKSQHIQLVISVRNHEKNILRSFLSNHKLKVGYFTLNPFSGENIIEYLAQSWNEKPVTSSKFNSYCKFLVEKFYTLCRVPLMVKMMAETYKDGFEQFKASSVDKESEISYLEKEFLEVEHVYEVFIRNCLLVKIRLAYNDVEIVDSNRQILDGFYLDHQLLAIDFLDVTELKFIFKNPKYLEKWDSIRNFHLNQFEKSIIVKFVDDKVVFSHYSYAEYFVAKFLWDDFVYLQNTVKNVLSSFTGIRNFFIKIIEKKIKLFESINAQETSFVSNEVVYWACEGNAMNLLGCALSKSFQLSPNIGEMFRIAIKNGRDKICSYLVDNLMVNPNIRFAGGRTPLYAAVIYKQSHLVQLLLDKGAYVNMQSEMDSLKTPLHLACEKGHKEVVGILLKEKAYINVLDKENWTPLHLACRYGHKDVVEMLIKGKAYINALNRENWTPLHCACHNGHKEIVELLISKNANVKALDCENWTPLHCACLNGHKEVVEMLLRKKVNIHALDHENRTPLHYACRNGHEEVVEILLREKAKINSLDCRNWTPLHVACHRGHTEVVEILVREKANIDVLAYKSWTALHLACWIGNKEIVEILIRGKANIDALAKKNYTPLHVACRCGHTEVVEILIRERANLDALEHDNCTPLHLACWNGQKEVVEILIREKANIEALAKKKMTPLHLASRYGHEEVVEILIREKAKIDALDHESFTPLHLACWHGHIEVVKLLIREKASIDILAQEKFTPFHLALQHDHREILNILTHDFHVD</sequence>
<evidence type="ECO:0000256" key="2">
    <source>
        <dbReference type="ARBA" id="ARBA00023043"/>
    </source>
</evidence>
<dbReference type="InterPro" id="IPR027417">
    <property type="entry name" value="P-loop_NTPase"/>
</dbReference>
<evidence type="ECO:0000256" key="1">
    <source>
        <dbReference type="ARBA" id="ARBA00022737"/>
    </source>
</evidence>
<dbReference type="InterPro" id="IPR007111">
    <property type="entry name" value="NACHT_NTPase"/>
</dbReference>
<dbReference type="PANTHER" id="PTHR24193">
    <property type="entry name" value="ANKYRIN REPEAT PROTEIN"/>
    <property type="match status" value="1"/>
</dbReference>
<dbReference type="EnsemblMetazoa" id="AALFPA23_019484.R28657">
    <property type="protein sequence ID" value="AALFPA23_019484.P28657"/>
    <property type="gene ID" value="AALFPA23_019484"/>
</dbReference>
<keyword evidence="1" id="KW-0677">Repeat</keyword>
<dbReference type="PANTHER" id="PTHR24193:SF121">
    <property type="entry name" value="ADA2A-CONTAINING COMPLEX COMPONENT 3, ISOFORM D"/>
    <property type="match status" value="1"/>
</dbReference>
<dbReference type="Pfam" id="PF12796">
    <property type="entry name" value="Ank_2"/>
    <property type="match status" value="4"/>
</dbReference>
<dbReference type="SUPFAM" id="SSF140860">
    <property type="entry name" value="Pseudo ankyrin repeat-like"/>
    <property type="match status" value="1"/>
</dbReference>
<dbReference type="Pfam" id="PF13637">
    <property type="entry name" value="Ank_4"/>
    <property type="match status" value="1"/>
</dbReference>
<dbReference type="SUPFAM" id="SSF48403">
    <property type="entry name" value="Ankyrin repeat"/>
    <property type="match status" value="1"/>
</dbReference>
<feature type="domain" description="NACHT" evidence="4">
    <location>
        <begin position="564"/>
        <end position="681"/>
    </location>
</feature>
<evidence type="ECO:0000259" key="4">
    <source>
        <dbReference type="PROSITE" id="PS50837"/>
    </source>
</evidence>
<feature type="repeat" description="ANK" evidence="3">
    <location>
        <begin position="1104"/>
        <end position="1136"/>
    </location>
</feature>
<feature type="repeat" description="ANK" evidence="3">
    <location>
        <begin position="1302"/>
        <end position="1334"/>
    </location>
</feature>
<dbReference type="SMART" id="SM00248">
    <property type="entry name" value="ANK"/>
    <property type="match status" value="14"/>
</dbReference>
<feature type="repeat" description="ANK" evidence="3">
    <location>
        <begin position="1003"/>
        <end position="1035"/>
    </location>
</feature>
<dbReference type="Gene3D" id="1.25.40.20">
    <property type="entry name" value="Ankyrin repeat-containing domain"/>
    <property type="match status" value="6"/>
</dbReference>
<dbReference type="InterPro" id="IPR002110">
    <property type="entry name" value="Ankyrin_rpt"/>
</dbReference>
<evidence type="ECO:0000313" key="5">
    <source>
        <dbReference type="EnsemblMetazoa" id="AALFPA23_019484.P28657"/>
    </source>
</evidence>
<feature type="repeat" description="ANK" evidence="3">
    <location>
        <begin position="1071"/>
        <end position="1103"/>
    </location>
</feature>
<dbReference type="Pfam" id="PF05729">
    <property type="entry name" value="NACHT"/>
    <property type="match status" value="1"/>
</dbReference>
<reference evidence="6" key="1">
    <citation type="journal article" date="2015" name="Proc. Natl. Acad. Sci. U.S.A.">
        <title>Genome sequence of the Asian Tiger mosquito, Aedes albopictus, reveals insights into its biology, genetics, and evolution.</title>
        <authorList>
            <person name="Chen X.G."/>
            <person name="Jiang X."/>
            <person name="Gu J."/>
            <person name="Xu M."/>
            <person name="Wu Y."/>
            <person name="Deng Y."/>
            <person name="Zhang C."/>
            <person name="Bonizzoni M."/>
            <person name="Dermauw W."/>
            <person name="Vontas J."/>
            <person name="Armbruster P."/>
            <person name="Huang X."/>
            <person name="Yang Y."/>
            <person name="Zhang H."/>
            <person name="He W."/>
            <person name="Peng H."/>
            <person name="Liu Y."/>
            <person name="Wu K."/>
            <person name="Chen J."/>
            <person name="Lirakis M."/>
            <person name="Topalis P."/>
            <person name="Van Leeuwen T."/>
            <person name="Hall A.B."/>
            <person name="Jiang X."/>
            <person name="Thorpe C."/>
            <person name="Mueller R.L."/>
            <person name="Sun C."/>
            <person name="Waterhouse R.M."/>
            <person name="Yan G."/>
            <person name="Tu Z.J."/>
            <person name="Fang X."/>
            <person name="James A.A."/>
        </authorList>
    </citation>
    <scope>NUCLEOTIDE SEQUENCE [LARGE SCALE GENOMIC DNA]</scope>
    <source>
        <strain evidence="6">Foshan</strain>
    </source>
</reference>
<dbReference type="Pfam" id="PF00023">
    <property type="entry name" value="Ank"/>
    <property type="match status" value="2"/>
</dbReference>
<dbReference type="Proteomes" id="UP000069940">
    <property type="component" value="Unassembled WGS sequence"/>
</dbReference>
<dbReference type="RefSeq" id="XP_062700798.1">
    <property type="nucleotide sequence ID" value="XM_062844814.1"/>
</dbReference>
<feature type="repeat" description="ANK" evidence="3">
    <location>
        <begin position="1038"/>
        <end position="1070"/>
    </location>
</feature>